<keyword evidence="2" id="KW-1185">Reference proteome</keyword>
<name>A0A8J3CYG3_9BACT</name>
<dbReference type="Proteomes" id="UP000642809">
    <property type="component" value="Unassembled WGS sequence"/>
</dbReference>
<proteinExistence type="predicted"/>
<dbReference type="AlphaFoldDB" id="A0A8J3CYG3"/>
<comment type="caution">
    <text evidence="1">The sequence shown here is derived from an EMBL/GenBank/DDBJ whole genome shotgun (WGS) entry which is preliminary data.</text>
</comment>
<evidence type="ECO:0000313" key="2">
    <source>
        <dbReference type="Proteomes" id="UP000642809"/>
    </source>
</evidence>
<reference evidence="1" key="1">
    <citation type="journal article" date="2014" name="Int. J. Syst. Evol. Microbiol.">
        <title>Complete genome sequence of Corynebacterium casei LMG S-19264T (=DSM 44701T), isolated from a smear-ripened cheese.</title>
        <authorList>
            <consortium name="US DOE Joint Genome Institute (JGI-PGF)"/>
            <person name="Walter F."/>
            <person name="Albersmeier A."/>
            <person name="Kalinowski J."/>
            <person name="Ruckert C."/>
        </authorList>
    </citation>
    <scope>NUCLEOTIDE SEQUENCE</scope>
    <source>
        <strain evidence="1">KCTC 23224</strain>
    </source>
</reference>
<dbReference type="EMBL" id="BMYF01000017">
    <property type="protein sequence ID" value="GHB44374.1"/>
    <property type="molecule type" value="Genomic_DNA"/>
</dbReference>
<reference evidence="1" key="2">
    <citation type="submission" date="2020-09" db="EMBL/GenBank/DDBJ databases">
        <authorList>
            <person name="Sun Q."/>
            <person name="Kim S."/>
        </authorList>
    </citation>
    <scope>NUCLEOTIDE SEQUENCE</scope>
    <source>
        <strain evidence="1">KCTC 23224</strain>
    </source>
</reference>
<organism evidence="1 2">
    <name type="scientific">Mongoliitalea lutea</name>
    <dbReference type="NCBI Taxonomy" id="849756"/>
    <lineage>
        <taxon>Bacteria</taxon>
        <taxon>Pseudomonadati</taxon>
        <taxon>Bacteroidota</taxon>
        <taxon>Cytophagia</taxon>
        <taxon>Cytophagales</taxon>
        <taxon>Cyclobacteriaceae</taxon>
        <taxon>Mongoliitalea</taxon>
    </lineage>
</organism>
<gene>
    <name evidence="1" type="ORF">GCM10008106_26790</name>
</gene>
<sequence>MTAKGNSLKIDLKARTITGTFEAVFFQNDGYWVFYAPALDISSYGLTKEEAETSFFEVYLKEYFSNIINNPSDGMKELESMGWKRNKHLRKQFYSDSYVDKDGFLNEFNLPEDTEIVNKEFAV</sequence>
<accession>A0A8J3CYG3</accession>
<dbReference type="RefSeq" id="WP_189583526.1">
    <property type="nucleotide sequence ID" value="NZ_BMYF01000017.1"/>
</dbReference>
<protein>
    <submittedName>
        <fullName evidence="1">Uncharacterized protein</fullName>
    </submittedName>
</protein>
<evidence type="ECO:0000313" key="1">
    <source>
        <dbReference type="EMBL" id="GHB44374.1"/>
    </source>
</evidence>